<keyword evidence="1" id="KW-1133">Transmembrane helix</keyword>
<reference evidence="2 3" key="1">
    <citation type="submission" date="2017-07" db="EMBL/GenBank/DDBJ databases">
        <title>Leptospira spp. isolated from tropical soils.</title>
        <authorList>
            <person name="Thibeaux R."/>
            <person name="Iraola G."/>
            <person name="Ferres I."/>
            <person name="Bierque E."/>
            <person name="Girault D."/>
            <person name="Soupe-Gilbert M.-E."/>
            <person name="Picardeau M."/>
            <person name="Goarant C."/>
        </authorList>
    </citation>
    <scope>NUCLEOTIDE SEQUENCE [LARGE SCALE GENOMIC DNA]</scope>
    <source>
        <strain evidence="2 3">FH2-C-A2</strain>
    </source>
</reference>
<dbReference type="AlphaFoldDB" id="A0A2M9Z7F5"/>
<comment type="caution">
    <text evidence="2">The sequence shown here is derived from an EMBL/GenBank/DDBJ whole genome shotgun (WGS) entry which is preliminary data.</text>
</comment>
<keyword evidence="1" id="KW-0472">Membrane</keyword>
<evidence type="ECO:0000313" key="3">
    <source>
        <dbReference type="Proteomes" id="UP000231912"/>
    </source>
</evidence>
<protein>
    <submittedName>
        <fullName evidence="2">Uncharacterized protein</fullName>
    </submittedName>
</protein>
<sequence>MLCIPNFSRILFAGLGLSAFGWILSASEWTGILELLLSVGLFGIYRFRMRPNSKKNIRDLCLRLRPG</sequence>
<name>A0A2M9Z7F5_9LEPT</name>
<accession>A0A2M9Z7F5</accession>
<gene>
    <name evidence="2" type="ORF">CH371_19255</name>
</gene>
<evidence type="ECO:0000256" key="1">
    <source>
        <dbReference type="SAM" id="Phobius"/>
    </source>
</evidence>
<proteinExistence type="predicted"/>
<keyword evidence="1" id="KW-0812">Transmembrane</keyword>
<organism evidence="2 3">
    <name type="scientific">Leptospira wolffii</name>
    <dbReference type="NCBI Taxonomy" id="409998"/>
    <lineage>
        <taxon>Bacteria</taxon>
        <taxon>Pseudomonadati</taxon>
        <taxon>Spirochaetota</taxon>
        <taxon>Spirochaetia</taxon>
        <taxon>Leptospirales</taxon>
        <taxon>Leptospiraceae</taxon>
        <taxon>Leptospira</taxon>
    </lineage>
</organism>
<feature type="transmembrane region" description="Helical" evidence="1">
    <location>
        <begin position="31"/>
        <end position="48"/>
    </location>
</feature>
<dbReference type="EMBL" id="NPDT01000011">
    <property type="protein sequence ID" value="PJZ64252.1"/>
    <property type="molecule type" value="Genomic_DNA"/>
</dbReference>
<dbReference type="Proteomes" id="UP000231912">
    <property type="component" value="Unassembled WGS sequence"/>
</dbReference>
<evidence type="ECO:0000313" key="2">
    <source>
        <dbReference type="EMBL" id="PJZ64252.1"/>
    </source>
</evidence>
<feature type="transmembrane region" description="Helical" evidence="1">
    <location>
        <begin position="7"/>
        <end position="25"/>
    </location>
</feature>